<dbReference type="PANTHER" id="PTHR10993:SF7">
    <property type="entry name" value="LIPOYLTRANSFERASE 2, MITOCHONDRIAL-RELATED"/>
    <property type="match status" value="1"/>
</dbReference>
<keyword evidence="4" id="KW-1185">Reference proteome</keyword>
<dbReference type="EMBL" id="LSSM01002619">
    <property type="protein sequence ID" value="OMJ20998.1"/>
    <property type="molecule type" value="Genomic_DNA"/>
</dbReference>
<feature type="region of interest" description="Disordered" evidence="1">
    <location>
        <begin position="1"/>
        <end position="25"/>
    </location>
</feature>
<gene>
    <name evidence="3" type="ORF">AYI69_g6005</name>
</gene>
<dbReference type="AlphaFoldDB" id="A0A1R1Y266"/>
<feature type="domain" description="BPL/LPL catalytic" evidence="2">
    <location>
        <begin position="29"/>
        <end position="105"/>
    </location>
</feature>
<accession>A0A1R1Y266</accession>
<dbReference type="GO" id="GO:0033819">
    <property type="term" value="F:lipoyl(octanoyl) transferase activity"/>
    <property type="evidence" value="ECO:0007669"/>
    <property type="project" value="InterPro"/>
</dbReference>
<dbReference type="InterPro" id="IPR020605">
    <property type="entry name" value="Octanoyltransferase_CS"/>
</dbReference>
<proteinExistence type="predicted"/>
<dbReference type="InterPro" id="IPR045864">
    <property type="entry name" value="aa-tRNA-synth_II/BPL/LPL"/>
</dbReference>
<evidence type="ECO:0000256" key="1">
    <source>
        <dbReference type="SAM" id="MobiDB-lite"/>
    </source>
</evidence>
<evidence type="ECO:0000313" key="4">
    <source>
        <dbReference type="Proteomes" id="UP000187429"/>
    </source>
</evidence>
<protein>
    <submittedName>
        <fullName evidence="3">Octanoyltransferase</fullName>
    </submittedName>
</protein>
<reference evidence="4" key="1">
    <citation type="submission" date="2017-01" db="EMBL/GenBank/DDBJ databases">
        <authorList>
            <person name="Wang Y."/>
            <person name="White M."/>
            <person name="Kvist S."/>
            <person name="Moncalvo J.-M."/>
        </authorList>
    </citation>
    <scope>NUCLEOTIDE SEQUENCE [LARGE SCALE GENOMIC DNA]</scope>
    <source>
        <strain evidence="4">ID-206-W2</strain>
    </source>
</reference>
<dbReference type="Gene3D" id="3.30.930.10">
    <property type="entry name" value="Bira Bifunctional Protein, Domain 2"/>
    <property type="match status" value="1"/>
</dbReference>
<dbReference type="InterPro" id="IPR004143">
    <property type="entry name" value="BPL_LPL_catalytic"/>
</dbReference>
<organism evidence="3 4">
    <name type="scientific">Smittium culicis</name>
    <dbReference type="NCBI Taxonomy" id="133412"/>
    <lineage>
        <taxon>Eukaryota</taxon>
        <taxon>Fungi</taxon>
        <taxon>Fungi incertae sedis</taxon>
        <taxon>Zoopagomycota</taxon>
        <taxon>Kickxellomycotina</taxon>
        <taxon>Harpellomycetes</taxon>
        <taxon>Harpellales</taxon>
        <taxon>Legeriomycetaceae</taxon>
        <taxon>Smittium</taxon>
    </lineage>
</organism>
<name>A0A1R1Y266_9FUNG</name>
<evidence type="ECO:0000259" key="2">
    <source>
        <dbReference type="PROSITE" id="PS51733"/>
    </source>
</evidence>
<evidence type="ECO:0000313" key="3">
    <source>
        <dbReference type="EMBL" id="OMJ20998.1"/>
    </source>
</evidence>
<dbReference type="OrthoDB" id="19908at2759"/>
<keyword evidence="3" id="KW-0808">Transferase</keyword>
<dbReference type="PANTHER" id="PTHR10993">
    <property type="entry name" value="OCTANOYLTRANSFERASE"/>
    <property type="match status" value="1"/>
</dbReference>
<dbReference type="Proteomes" id="UP000187429">
    <property type="component" value="Unassembled WGS sequence"/>
</dbReference>
<dbReference type="Pfam" id="PF21948">
    <property type="entry name" value="LplA-B_cat"/>
    <property type="match status" value="1"/>
</dbReference>
<sequence>MGIESRKLTKVHSDENGSKLKGDNFFNNQKNAGVLLLFEPESVYTNGRRNRGQLNDVEQIAFHDSGAKYYEVKRGGELTYHGPGQLVAYPIFDLKRLKLGVHDFV</sequence>
<feature type="non-terminal residue" evidence="3">
    <location>
        <position position="105"/>
    </location>
</feature>
<comment type="caution">
    <text evidence="3">The sequence shown here is derived from an EMBL/GenBank/DDBJ whole genome shotgun (WGS) entry which is preliminary data.</text>
</comment>
<dbReference type="SUPFAM" id="SSF55681">
    <property type="entry name" value="Class II aaRS and biotin synthetases"/>
    <property type="match status" value="1"/>
</dbReference>
<feature type="compositionally biased region" description="Basic and acidic residues" evidence="1">
    <location>
        <begin position="1"/>
        <end position="22"/>
    </location>
</feature>
<dbReference type="GO" id="GO:0009249">
    <property type="term" value="P:protein lipoylation"/>
    <property type="evidence" value="ECO:0007669"/>
    <property type="project" value="InterPro"/>
</dbReference>
<dbReference type="PROSITE" id="PS51733">
    <property type="entry name" value="BPL_LPL_CATALYTIC"/>
    <property type="match status" value="1"/>
</dbReference>
<dbReference type="PROSITE" id="PS01313">
    <property type="entry name" value="LIPB"/>
    <property type="match status" value="1"/>
</dbReference>